<name>A0A392M9J0_9FABA</name>
<organism evidence="1 2">
    <name type="scientific">Trifolium medium</name>
    <dbReference type="NCBI Taxonomy" id="97028"/>
    <lineage>
        <taxon>Eukaryota</taxon>
        <taxon>Viridiplantae</taxon>
        <taxon>Streptophyta</taxon>
        <taxon>Embryophyta</taxon>
        <taxon>Tracheophyta</taxon>
        <taxon>Spermatophyta</taxon>
        <taxon>Magnoliopsida</taxon>
        <taxon>eudicotyledons</taxon>
        <taxon>Gunneridae</taxon>
        <taxon>Pentapetalae</taxon>
        <taxon>rosids</taxon>
        <taxon>fabids</taxon>
        <taxon>Fabales</taxon>
        <taxon>Fabaceae</taxon>
        <taxon>Papilionoideae</taxon>
        <taxon>50 kb inversion clade</taxon>
        <taxon>NPAAA clade</taxon>
        <taxon>Hologalegina</taxon>
        <taxon>IRL clade</taxon>
        <taxon>Trifolieae</taxon>
        <taxon>Trifolium</taxon>
    </lineage>
</organism>
<reference evidence="1 2" key="1">
    <citation type="journal article" date="2018" name="Front. Plant Sci.">
        <title>Red Clover (Trifolium pratense) and Zigzag Clover (T. medium) - A Picture of Genomic Similarities and Differences.</title>
        <authorList>
            <person name="Dluhosova J."/>
            <person name="Istvanek J."/>
            <person name="Nedelnik J."/>
            <person name="Repkova J."/>
        </authorList>
    </citation>
    <scope>NUCLEOTIDE SEQUENCE [LARGE SCALE GENOMIC DNA]</scope>
    <source>
        <strain evidence="2">cv. 10/8</strain>
        <tissue evidence="1">Leaf</tissue>
    </source>
</reference>
<accession>A0A392M9J0</accession>
<keyword evidence="1" id="KW-0808">Transferase</keyword>
<sequence>MESLSQKSIPHRGTFLCPADGRQGLEGCSGIQKKRMVNEFYSIGDADDFSSGYASWSSEVSHCDDGGGGEVEFNSNSVLLNGKTVNELGSMMARLQMLPSRFTMGR</sequence>
<evidence type="ECO:0000313" key="1">
    <source>
        <dbReference type="EMBL" id="MCH84106.1"/>
    </source>
</evidence>
<evidence type="ECO:0000313" key="2">
    <source>
        <dbReference type="Proteomes" id="UP000265520"/>
    </source>
</evidence>
<dbReference type="GO" id="GO:0032259">
    <property type="term" value="P:methylation"/>
    <property type="evidence" value="ECO:0007669"/>
    <property type="project" value="UniProtKB-KW"/>
</dbReference>
<proteinExistence type="predicted"/>
<dbReference type="AlphaFoldDB" id="A0A392M9J0"/>
<dbReference type="GO" id="GO:0008168">
    <property type="term" value="F:methyltransferase activity"/>
    <property type="evidence" value="ECO:0007669"/>
    <property type="project" value="UniProtKB-KW"/>
</dbReference>
<comment type="caution">
    <text evidence="1">The sequence shown here is derived from an EMBL/GenBank/DDBJ whole genome shotgun (WGS) entry which is preliminary data.</text>
</comment>
<keyword evidence="2" id="KW-1185">Reference proteome</keyword>
<protein>
    <submittedName>
        <fullName evidence="1">Histone-lysine N-methyltransferase ATX3-like</fullName>
    </submittedName>
</protein>
<dbReference type="EMBL" id="LXQA010006275">
    <property type="protein sequence ID" value="MCH84106.1"/>
    <property type="molecule type" value="Genomic_DNA"/>
</dbReference>
<dbReference type="Proteomes" id="UP000265520">
    <property type="component" value="Unassembled WGS sequence"/>
</dbReference>
<gene>
    <name evidence="1" type="ORF">A2U01_0004937</name>
</gene>
<keyword evidence="1" id="KW-0489">Methyltransferase</keyword>